<keyword evidence="1" id="KW-1133">Transmembrane helix</keyword>
<accession>A0A432ZTX6</accession>
<evidence type="ECO:0000256" key="1">
    <source>
        <dbReference type="SAM" id="Phobius"/>
    </source>
</evidence>
<evidence type="ECO:0000313" key="3">
    <source>
        <dbReference type="Proteomes" id="UP000287996"/>
    </source>
</evidence>
<dbReference type="Proteomes" id="UP000287996">
    <property type="component" value="Unassembled WGS sequence"/>
</dbReference>
<feature type="transmembrane region" description="Helical" evidence="1">
    <location>
        <begin position="83"/>
        <end position="105"/>
    </location>
</feature>
<dbReference type="EMBL" id="PIQH01000001">
    <property type="protein sequence ID" value="RUO81395.1"/>
    <property type="molecule type" value="Genomic_DNA"/>
</dbReference>
<comment type="caution">
    <text evidence="2">The sequence shown here is derived from an EMBL/GenBank/DDBJ whole genome shotgun (WGS) entry which is preliminary data.</text>
</comment>
<gene>
    <name evidence="2" type="ORF">CWI84_01155</name>
</gene>
<dbReference type="AlphaFoldDB" id="A0A432ZTX6"/>
<feature type="transmembrane region" description="Helical" evidence="1">
    <location>
        <begin position="138"/>
        <end position="156"/>
    </location>
</feature>
<proteinExistence type="predicted"/>
<feature type="transmembrane region" description="Helical" evidence="1">
    <location>
        <begin position="5"/>
        <end position="23"/>
    </location>
</feature>
<dbReference type="Pfam" id="PF11086">
    <property type="entry name" value="DUF2878"/>
    <property type="match status" value="1"/>
</dbReference>
<evidence type="ECO:0000313" key="2">
    <source>
        <dbReference type="EMBL" id="RUO81395.1"/>
    </source>
</evidence>
<name>A0A432ZTX6_9GAMM</name>
<feature type="transmembrane region" description="Helical" evidence="1">
    <location>
        <begin position="112"/>
        <end position="132"/>
    </location>
</feature>
<feature type="transmembrane region" description="Helical" evidence="1">
    <location>
        <begin position="55"/>
        <end position="77"/>
    </location>
</feature>
<dbReference type="InterPro" id="IPR021306">
    <property type="entry name" value="DUF2878"/>
</dbReference>
<dbReference type="RefSeq" id="WP_126840740.1">
    <property type="nucleotide sequence ID" value="NZ_PIQH01000001.1"/>
</dbReference>
<keyword evidence="1" id="KW-0472">Membrane</keyword>
<keyword evidence="1" id="KW-0812">Transmembrane</keyword>
<feature type="transmembrane region" description="Helical" evidence="1">
    <location>
        <begin position="29"/>
        <end position="48"/>
    </location>
</feature>
<keyword evidence="3" id="KW-1185">Reference proteome</keyword>
<reference evidence="2 3" key="1">
    <citation type="journal article" date="2011" name="Front. Microbiol.">
        <title>Genomic signatures of strain selection and enhancement in Bacillus atrophaeus var. globigii, a historical biowarfare simulant.</title>
        <authorList>
            <person name="Gibbons H.S."/>
            <person name="Broomall S.M."/>
            <person name="McNew L.A."/>
            <person name="Daligault H."/>
            <person name="Chapman C."/>
            <person name="Bruce D."/>
            <person name="Karavis M."/>
            <person name="Krepps M."/>
            <person name="McGregor P.A."/>
            <person name="Hong C."/>
            <person name="Park K.H."/>
            <person name="Akmal A."/>
            <person name="Feldman A."/>
            <person name="Lin J.S."/>
            <person name="Chang W.E."/>
            <person name="Higgs B.W."/>
            <person name="Demirev P."/>
            <person name="Lindquist J."/>
            <person name="Liem A."/>
            <person name="Fochler E."/>
            <person name="Read T.D."/>
            <person name="Tapia R."/>
            <person name="Johnson S."/>
            <person name="Bishop-Lilly K.A."/>
            <person name="Detter C."/>
            <person name="Han C."/>
            <person name="Sozhamannan S."/>
            <person name="Rosenzweig C.N."/>
            <person name="Skowronski E.W."/>
        </authorList>
    </citation>
    <scope>NUCLEOTIDE SEQUENCE [LARGE SCALE GENOMIC DNA]</scope>
    <source>
        <strain evidence="2 3">CC-PW-9</strain>
    </source>
</reference>
<sequence length="167" mass="18215">MSQRVIDKVSSFIGFNLIWYLAVVGGDQGIALTATLTLLFVVIGSYFWRPPFAAVLSCLFLGLLMESLMQVLGLVSFNGIWWFPAWLLCLWLGFAVMAPVALTWLVGMPKLACCLGALAGASTYYAGLKLGAATTPSVLAMVCGYAIAWGIYLWLFSHLMQRMGRTT</sequence>
<organism evidence="2 3">
    <name type="scientific">Idiomarina tyrosinivorans</name>
    <dbReference type="NCBI Taxonomy" id="1445662"/>
    <lineage>
        <taxon>Bacteria</taxon>
        <taxon>Pseudomonadati</taxon>
        <taxon>Pseudomonadota</taxon>
        <taxon>Gammaproteobacteria</taxon>
        <taxon>Alteromonadales</taxon>
        <taxon>Idiomarinaceae</taxon>
        <taxon>Idiomarina</taxon>
    </lineage>
</organism>
<dbReference type="OrthoDB" id="6522758at2"/>
<protein>
    <submittedName>
        <fullName evidence="2">DUF2878 domain-containing protein</fullName>
    </submittedName>
</protein>